<dbReference type="Pfam" id="PF12852">
    <property type="entry name" value="Cupin_6"/>
    <property type="match status" value="1"/>
</dbReference>
<dbReference type="EMBL" id="BMCU01000002">
    <property type="protein sequence ID" value="GGG02362.1"/>
    <property type="molecule type" value="Genomic_DNA"/>
</dbReference>
<dbReference type="PROSITE" id="PS01124">
    <property type="entry name" value="HTH_ARAC_FAMILY_2"/>
    <property type="match status" value="1"/>
</dbReference>
<evidence type="ECO:0000313" key="5">
    <source>
        <dbReference type="EMBL" id="GGG02362.1"/>
    </source>
</evidence>
<protein>
    <submittedName>
        <fullName evidence="5">Cupin</fullName>
    </submittedName>
</protein>
<dbReference type="InterPro" id="IPR018060">
    <property type="entry name" value="HTH_AraC"/>
</dbReference>
<name>A0A917FSX0_9NOCA</name>
<organism evidence="5 6">
    <name type="scientific">Rhodococcoides trifolii</name>
    <dbReference type="NCBI Taxonomy" id="908250"/>
    <lineage>
        <taxon>Bacteria</taxon>
        <taxon>Bacillati</taxon>
        <taxon>Actinomycetota</taxon>
        <taxon>Actinomycetes</taxon>
        <taxon>Mycobacteriales</taxon>
        <taxon>Nocardiaceae</taxon>
        <taxon>Rhodococcoides</taxon>
    </lineage>
</organism>
<keyword evidence="3" id="KW-0804">Transcription</keyword>
<dbReference type="Pfam" id="PF12833">
    <property type="entry name" value="HTH_18"/>
    <property type="match status" value="1"/>
</dbReference>
<accession>A0A917FSX0</accession>
<dbReference type="PRINTS" id="PR00032">
    <property type="entry name" value="HTHARAC"/>
</dbReference>
<evidence type="ECO:0000256" key="3">
    <source>
        <dbReference type="ARBA" id="ARBA00023163"/>
    </source>
</evidence>
<dbReference type="RefSeq" id="WP_188544249.1">
    <property type="nucleotide sequence ID" value="NZ_BMCU01000002.1"/>
</dbReference>
<proteinExistence type="predicted"/>
<keyword evidence="1" id="KW-0805">Transcription regulation</keyword>
<keyword evidence="2" id="KW-0238">DNA-binding</keyword>
<sequence>MTISDPSMWRGTDALGDALHALRMQGAFYIRSELTDPWGLDIPAMSDCIWFHMPVAGDCWLELDGHDPTLLRTGDCVLVPHGRGHSLVGAPGQPSVSMYEPEAEWVSDRYIVIEHGGGGPATTLVCGAVKFEHPSARGLLDVLPEVMQVQSSAGRSRLGATLDLLTMEAADRRPGGEAVITRLADILVIQMIRAWMEDDPAAQTGWLGALRDKQIGRAILAIHREPERDWTVESLARHVAMSRSAFAARFTEMVGEPAVSYLTRYRMQVATTELAETGVVVSELAGRLGYRSEAAFSRAYKRTTGVSPGSMRKR</sequence>
<evidence type="ECO:0000259" key="4">
    <source>
        <dbReference type="PROSITE" id="PS01124"/>
    </source>
</evidence>
<reference evidence="5" key="2">
    <citation type="submission" date="2020-09" db="EMBL/GenBank/DDBJ databases">
        <authorList>
            <person name="Sun Q."/>
            <person name="Sedlacek I."/>
        </authorList>
    </citation>
    <scope>NUCLEOTIDE SEQUENCE</scope>
    <source>
        <strain evidence="5">CCM 7905</strain>
    </source>
</reference>
<evidence type="ECO:0000256" key="1">
    <source>
        <dbReference type="ARBA" id="ARBA00023015"/>
    </source>
</evidence>
<dbReference type="InterPro" id="IPR032783">
    <property type="entry name" value="AraC_lig"/>
</dbReference>
<feature type="domain" description="HTH araC/xylS-type" evidence="4">
    <location>
        <begin position="216"/>
        <end position="314"/>
    </location>
</feature>
<evidence type="ECO:0000313" key="6">
    <source>
        <dbReference type="Proteomes" id="UP000654257"/>
    </source>
</evidence>
<dbReference type="InterPro" id="IPR009057">
    <property type="entry name" value="Homeodomain-like_sf"/>
</dbReference>
<dbReference type="InterPro" id="IPR020449">
    <property type="entry name" value="Tscrpt_reg_AraC-type_HTH"/>
</dbReference>
<dbReference type="Gene3D" id="1.10.10.60">
    <property type="entry name" value="Homeodomain-like"/>
    <property type="match status" value="1"/>
</dbReference>
<dbReference type="SUPFAM" id="SSF46689">
    <property type="entry name" value="Homeodomain-like"/>
    <property type="match status" value="2"/>
</dbReference>
<dbReference type="SMART" id="SM00342">
    <property type="entry name" value="HTH_ARAC"/>
    <property type="match status" value="1"/>
</dbReference>
<dbReference type="PANTHER" id="PTHR46796:SF7">
    <property type="entry name" value="ARAC FAMILY TRANSCRIPTIONAL REGULATOR"/>
    <property type="match status" value="1"/>
</dbReference>
<dbReference type="GO" id="GO:0043565">
    <property type="term" value="F:sequence-specific DNA binding"/>
    <property type="evidence" value="ECO:0007669"/>
    <property type="project" value="InterPro"/>
</dbReference>
<dbReference type="AlphaFoldDB" id="A0A917FSX0"/>
<gene>
    <name evidence="5" type="ORF">GCM10007304_15430</name>
</gene>
<dbReference type="GO" id="GO:0003700">
    <property type="term" value="F:DNA-binding transcription factor activity"/>
    <property type="evidence" value="ECO:0007669"/>
    <property type="project" value="InterPro"/>
</dbReference>
<dbReference type="InterPro" id="IPR050204">
    <property type="entry name" value="AraC_XylS_family_regulators"/>
</dbReference>
<comment type="caution">
    <text evidence="5">The sequence shown here is derived from an EMBL/GenBank/DDBJ whole genome shotgun (WGS) entry which is preliminary data.</text>
</comment>
<dbReference type="Proteomes" id="UP000654257">
    <property type="component" value="Unassembled WGS sequence"/>
</dbReference>
<keyword evidence="6" id="KW-1185">Reference proteome</keyword>
<dbReference type="PANTHER" id="PTHR46796">
    <property type="entry name" value="HTH-TYPE TRANSCRIPTIONAL ACTIVATOR RHAS-RELATED"/>
    <property type="match status" value="1"/>
</dbReference>
<evidence type="ECO:0000256" key="2">
    <source>
        <dbReference type="ARBA" id="ARBA00023125"/>
    </source>
</evidence>
<reference evidence="5" key="1">
    <citation type="journal article" date="2014" name="Int. J. Syst. Evol. Microbiol.">
        <title>Complete genome sequence of Corynebacterium casei LMG S-19264T (=DSM 44701T), isolated from a smear-ripened cheese.</title>
        <authorList>
            <consortium name="US DOE Joint Genome Institute (JGI-PGF)"/>
            <person name="Walter F."/>
            <person name="Albersmeier A."/>
            <person name="Kalinowski J."/>
            <person name="Ruckert C."/>
        </authorList>
    </citation>
    <scope>NUCLEOTIDE SEQUENCE</scope>
    <source>
        <strain evidence="5">CCM 7905</strain>
    </source>
</reference>